<accession>A0ABQ6M0P6</accession>
<keyword evidence="2" id="KW-1185">Reference proteome</keyword>
<dbReference type="PANTHER" id="PTHR38774">
    <property type="entry name" value="CYTOPLASMIC PROTEIN-RELATED"/>
    <property type="match status" value="1"/>
</dbReference>
<dbReference type="Proteomes" id="UP001224392">
    <property type="component" value="Unassembled WGS sequence"/>
</dbReference>
<proteinExistence type="predicted"/>
<sequence>MAKPANKGDALTRKVPVDLTGHHADCDANYLRLLKLLPDHAERSHWRYAIGSGNSQTSIAFELSARDRYTTTVEMHLEGSGDWNRLPPLTLRLYHDARMAEVVAINRRHGIAGQMPLGQQYPNARMQYADEKAQVNRLLAEALAACLSSGRAGDAVIGVNREGLVVVRDGK</sequence>
<organism evidence="1 2">
    <name type="scientific">Biformimicrobium ophioploci</name>
    <dbReference type="NCBI Taxonomy" id="3036711"/>
    <lineage>
        <taxon>Bacteria</taxon>
        <taxon>Pseudomonadati</taxon>
        <taxon>Pseudomonadota</taxon>
        <taxon>Gammaproteobacteria</taxon>
        <taxon>Cellvibrionales</taxon>
        <taxon>Microbulbiferaceae</taxon>
        <taxon>Biformimicrobium</taxon>
    </lineage>
</organism>
<name>A0ABQ6M0P6_9GAMM</name>
<dbReference type="InterPro" id="IPR009659">
    <property type="entry name" value="DUF1249"/>
</dbReference>
<evidence type="ECO:0000313" key="2">
    <source>
        <dbReference type="Proteomes" id="UP001224392"/>
    </source>
</evidence>
<comment type="caution">
    <text evidence="1">The sequence shown here is derived from an EMBL/GenBank/DDBJ whole genome shotgun (WGS) entry which is preliminary data.</text>
</comment>
<reference evidence="1 2" key="1">
    <citation type="submission" date="2023-04" db="EMBL/GenBank/DDBJ databases">
        <title>Marinobulbifer ophiurae gen. nov., sp. Nov., isolate from tissue of brittle star Ophioplocus japonicus.</title>
        <authorList>
            <person name="Kawano K."/>
            <person name="Sawayama S."/>
            <person name="Nakagawa S."/>
        </authorList>
    </citation>
    <scope>NUCLEOTIDE SEQUENCE [LARGE SCALE GENOMIC DNA]</scope>
    <source>
        <strain evidence="1 2">NKW57</strain>
    </source>
</reference>
<dbReference type="EMBL" id="BSYJ01000004">
    <property type="protein sequence ID" value="GMG87893.1"/>
    <property type="molecule type" value="Genomic_DNA"/>
</dbReference>
<protein>
    <submittedName>
        <fullName evidence="1">DUF1249 domain-containing protein</fullName>
    </submittedName>
</protein>
<evidence type="ECO:0000313" key="1">
    <source>
        <dbReference type="EMBL" id="GMG87893.1"/>
    </source>
</evidence>
<gene>
    <name evidence="1" type="ORF">MNKW57_22140</name>
</gene>
<dbReference type="RefSeq" id="WP_285764507.1">
    <property type="nucleotide sequence ID" value="NZ_BSYJ01000004.1"/>
</dbReference>
<dbReference type="Pfam" id="PF06853">
    <property type="entry name" value="DUF1249"/>
    <property type="match status" value="1"/>
</dbReference>
<dbReference type="PANTHER" id="PTHR38774:SF1">
    <property type="entry name" value="CYTOPLASMIC PROTEIN"/>
    <property type="match status" value="1"/>
</dbReference>